<sequence>MRRSLTRLQALKYKVNVPVQRRESSSGAHERLLQGIAYEKSQGFSNSHGSTSFNAFLVASLQKIRAQHNLASEQLEKAKEYSTWDRPQRESYLTNLIGLLGQRKQQLNIAPEYLVVAEARPSLGLAAESEDKFLRSHPPKLSAHPPIIYFDLETLERAQGCQITEFGAVCGDREYQTLVNIEPLEVTPLISDLTGITTEMVWDRSLPRLDKALTGFFDFVEDVSGGQVPLLVAHNGYGFDIPRLFDACQQVKRVFPLDYHLLDSWMLSKLVVPDTKDGGPENRKLQTLRGYFGVPRARAHRALADSQVLAAVNEKLMELAFARPGIDNLEMLMKKLPKEKTGRLGDMELGIKHYERMTGGSVARSKKAAEGAKTTPKPSQKSASSSAMGLAHPVPGIPQMGANRVECPFPDGPDDVLIPHGVFAEQLSAWKELMNDTSLVRPVLSSPVDKVRKILTDVQRKQLVEAEFELLADVLQHYPRDYKDFQAVPAPGQNATLYGRVVESVPSAFHGCARLDIIVEVEQPPALPSSQTDQLEHSTAHDSYQPAEDIQGARMAHGEPGAHLTADTASSMQSCSAAAEEDNSPEAVQLELQDRKASHSQASTSLAGLCKEPMTPTIERVLLKSWRRGPRCGWIVNQQAAEFAAGTSVVITGQLPLQPKGAV</sequence>
<feature type="region of interest" description="Disordered" evidence="1">
    <location>
        <begin position="560"/>
        <end position="586"/>
    </location>
</feature>
<dbReference type="GO" id="GO:0005829">
    <property type="term" value="C:cytosol"/>
    <property type="evidence" value="ECO:0007669"/>
    <property type="project" value="TreeGrafter"/>
</dbReference>
<dbReference type="Proteomes" id="UP001485043">
    <property type="component" value="Unassembled WGS sequence"/>
</dbReference>
<dbReference type="PANTHER" id="PTHR30231">
    <property type="entry name" value="DNA POLYMERASE III SUBUNIT EPSILON"/>
    <property type="match status" value="1"/>
</dbReference>
<feature type="region of interest" description="Disordered" evidence="1">
    <location>
        <begin position="358"/>
        <end position="405"/>
    </location>
</feature>
<dbReference type="PANTHER" id="PTHR30231:SF41">
    <property type="entry name" value="DNA POLYMERASE III SUBUNIT EPSILON"/>
    <property type="match status" value="1"/>
</dbReference>
<feature type="compositionally biased region" description="Low complexity" evidence="1">
    <location>
        <begin position="374"/>
        <end position="387"/>
    </location>
</feature>
<organism evidence="3 4">
    <name type="scientific">Apatococcus fuscideae</name>
    <dbReference type="NCBI Taxonomy" id="2026836"/>
    <lineage>
        <taxon>Eukaryota</taxon>
        <taxon>Viridiplantae</taxon>
        <taxon>Chlorophyta</taxon>
        <taxon>core chlorophytes</taxon>
        <taxon>Trebouxiophyceae</taxon>
        <taxon>Chlorellales</taxon>
        <taxon>Chlorellaceae</taxon>
        <taxon>Apatococcus</taxon>
    </lineage>
</organism>
<dbReference type="Gene3D" id="3.30.420.10">
    <property type="entry name" value="Ribonuclease H-like superfamily/Ribonuclease H"/>
    <property type="match status" value="1"/>
</dbReference>
<reference evidence="3 4" key="1">
    <citation type="journal article" date="2024" name="Nat. Commun.">
        <title>Phylogenomics reveals the evolutionary origins of lichenization in chlorophyte algae.</title>
        <authorList>
            <person name="Puginier C."/>
            <person name="Libourel C."/>
            <person name="Otte J."/>
            <person name="Skaloud P."/>
            <person name="Haon M."/>
            <person name="Grisel S."/>
            <person name="Petersen M."/>
            <person name="Berrin J.G."/>
            <person name="Delaux P.M."/>
            <person name="Dal Grande F."/>
            <person name="Keller J."/>
        </authorList>
    </citation>
    <scope>NUCLEOTIDE SEQUENCE [LARGE SCALE GENOMIC DNA]</scope>
    <source>
        <strain evidence="3 4">SAG 2523</strain>
    </source>
</reference>
<dbReference type="SUPFAM" id="SSF53098">
    <property type="entry name" value="Ribonuclease H-like"/>
    <property type="match status" value="1"/>
</dbReference>
<proteinExistence type="predicted"/>
<dbReference type="AlphaFoldDB" id="A0AAW1SIB0"/>
<dbReference type="GO" id="GO:0003676">
    <property type="term" value="F:nucleic acid binding"/>
    <property type="evidence" value="ECO:0007669"/>
    <property type="project" value="InterPro"/>
</dbReference>
<dbReference type="GO" id="GO:0045004">
    <property type="term" value="P:DNA replication proofreading"/>
    <property type="evidence" value="ECO:0007669"/>
    <property type="project" value="TreeGrafter"/>
</dbReference>
<evidence type="ECO:0000256" key="1">
    <source>
        <dbReference type="SAM" id="MobiDB-lite"/>
    </source>
</evidence>
<dbReference type="SMART" id="SM00479">
    <property type="entry name" value="EXOIII"/>
    <property type="match status" value="1"/>
</dbReference>
<feature type="domain" description="Exonuclease" evidence="2">
    <location>
        <begin position="146"/>
        <end position="322"/>
    </location>
</feature>
<evidence type="ECO:0000259" key="2">
    <source>
        <dbReference type="SMART" id="SM00479"/>
    </source>
</evidence>
<evidence type="ECO:0000313" key="4">
    <source>
        <dbReference type="Proteomes" id="UP001485043"/>
    </source>
</evidence>
<dbReference type="EMBL" id="JALJOV010001544">
    <property type="protein sequence ID" value="KAK9846223.1"/>
    <property type="molecule type" value="Genomic_DNA"/>
</dbReference>
<evidence type="ECO:0000313" key="3">
    <source>
        <dbReference type="EMBL" id="KAK9846223.1"/>
    </source>
</evidence>
<name>A0AAW1SIB0_9CHLO</name>
<dbReference type="GO" id="GO:0008408">
    <property type="term" value="F:3'-5' exonuclease activity"/>
    <property type="evidence" value="ECO:0007669"/>
    <property type="project" value="TreeGrafter"/>
</dbReference>
<dbReference type="Pfam" id="PF00929">
    <property type="entry name" value="RNase_T"/>
    <property type="match status" value="1"/>
</dbReference>
<keyword evidence="4" id="KW-1185">Reference proteome</keyword>
<dbReference type="InterPro" id="IPR036397">
    <property type="entry name" value="RNaseH_sf"/>
</dbReference>
<comment type="caution">
    <text evidence="3">The sequence shown here is derived from an EMBL/GenBank/DDBJ whole genome shotgun (WGS) entry which is preliminary data.</text>
</comment>
<protein>
    <recommendedName>
        <fullName evidence="2">Exonuclease domain-containing protein</fullName>
    </recommendedName>
</protein>
<dbReference type="InterPro" id="IPR013520">
    <property type="entry name" value="Ribonucl_H"/>
</dbReference>
<accession>A0AAW1SIB0</accession>
<dbReference type="CDD" id="cd06127">
    <property type="entry name" value="DEDDh"/>
    <property type="match status" value="1"/>
</dbReference>
<dbReference type="InterPro" id="IPR012337">
    <property type="entry name" value="RNaseH-like_sf"/>
</dbReference>
<gene>
    <name evidence="3" type="ORF">WJX84_012471</name>
</gene>
<feature type="compositionally biased region" description="Polar residues" evidence="1">
    <location>
        <begin position="567"/>
        <end position="576"/>
    </location>
</feature>